<feature type="signal peptide" evidence="4">
    <location>
        <begin position="1"/>
        <end position="21"/>
    </location>
</feature>
<feature type="region of interest" description="Disordered" evidence="2">
    <location>
        <begin position="147"/>
        <end position="183"/>
    </location>
</feature>
<keyword evidence="7" id="KW-1185">Reference proteome</keyword>
<evidence type="ECO:0000256" key="1">
    <source>
        <dbReference type="ARBA" id="ARBA00022729"/>
    </source>
</evidence>
<feature type="domain" description="Yeast cell wall synthesis Kre9/Knh1-like N-terminal" evidence="5">
    <location>
        <begin position="36"/>
        <end position="135"/>
    </location>
</feature>
<organism evidence="6 7">
    <name type="scientific">Emergomyces africanus</name>
    <dbReference type="NCBI Taxonomy" id="1955775"/>
    <lineage>
        <taxon>Eukaryota</taxon>
        <taxon>Fungi</taxon>
        <taxon>Dikarya</taxon>
        <taxon>Ascomycota</taxon>
        <taxon>Pezizomycotina</taxon>
        <taxon>Eurotiomycetes</taxon>
        <taxon>Eurotiomycetidae</taxon>
        <taxon>Onygenales</taxon>
        <taxon>Ajellomycetaceae</taxon>
        <taxon>Emergomyces</taxon>
    </lineage>
</organism>
<evidence type="ECO:0000256" key="2">
    <source>
        <dbReference type="SAM" id="MobiDB-lite"/>
    </source>
</evidence>
<feature type="compositionally biased region" description="Gly residues" evidence="2">
    <location>
        <begin position="158"/>
        <end position="173"/>
    </location>
</feature>
<sequence>MFSFLPPVALLLALASTPISGFSLFKRAATSRINLPQSGDGITTGTNLDIRWETASSIASVSINLRKGQSHNLTTVHTITNNTPNNGSYYWRSNDDDFLRALTSRTLPKAPSSGCDYVISILEGESYIYSGYFTILNLNDDGLNPNMRCPSNAPKNLGGDGGDGGGGTGGQNGTQGPKTNDGQGVTTAALGGAVGGAAVGLLVIFATVLLLGRQKNWFVNEGEIQKLVERRILDFKPALLSPQPPAAPNFNGPYEFSGEPHAHQLPVTPAEK</sequence>
<feature type="region of interest" description="Disordered" evidence="2">
    <location>
        <begin position="243"/>
        <end position="272"/>
    </location>
</feature>
<name>A0A1B7NW64_9EURO</name>
<keyword evidence="3" id="KW-0812">Transmembrane</keyword>
<dbReference type="InterPro" id="IPR018466">
    <property type="entry name" value="Kre9/Knh1-like_N"/>
</dbReference>
<reference evidence="6 7" key="1">
    <citation type="submission" date="2015-07" db="EMBL/GenBank/DDBJ databases">
        <title>Emmonsia species relationships and genome sequence.</title>
        <authorList>
            <person name="Cuomo C.A."/>
            <person name="Schwartz I.S."/>
            <person name="Kenyon C."/>
            <person name="de Hoog G.S."/>
            <person name="Govender N.P."/>
            <person name="Botha A."/>
            <person name="Moreno L."/>
            <person name="de Vries M."/>
            <person name="Munoz J.F."/>
            <person name="Stielow J.B."/>
        </authorList>
    </citation>
    <scope>NUCLEOTIDE SEQUENCE [LARGE SCALE GENOMIC DNA]</scope>
    <source>
        <strain evidence="6 7">CBS 136260</strain>
    </source>
</reference>
<evidence type="ECO:0000256" key="3">
    <source>
        <dbReference type="SAM" id="Phobius"/>
    </source>
</evidence>
<accession>A0A1B7NW64</accession>
<feature type="chain" id="PRO_5008598245" description="Yeast cell wall synthesis Kre9/Knh1-like N-terminal domain-containing protein" evidence="4">
    <location>
        <begin position="22"/>
        <end position="272"/>
    </location>
</feature>
<keyword evidence="3" id="KW-0472">Membrane</keyword>
<dbReference type="OrthoDB" id="4188296at2759"/>
<dbReference type="Proteomes" id="UP000091918">
    <property type="component" value="Unassembled WGS sequence"/>
</dbReference>
<gene>
    <name evidence="6" type="ORF">ACJ72_04670</name>
</gene>
<dbReference type="EMBL" id="LGUA01000571">
    <property type="protein sequence ID" value="OAX80993.1"/>
    <property type="molecule type" value="Genomic_DNA"/>
</dbReference>
<evidence type="ECO:0000259" key="5">
    <source>
        <dbReference type="Pfam" id="PF10342"/>
    </source>
</evidence>
<keyword evidence="3" id="KW-1133">Transmembrane helix</keyword>
<keyword evidence="1 4" id="KW-0732">Signal</keyword>
<feature type="transmembrane region" description="Helical" evidence="3">
    <location>
        <begin position="188"/>
        <end position="211"/>
    </location>
</feature>
<comment type="caution">
    <text evidence="6">The sequence shown here is derived from an EMBL/GenBank/DDBJ whole genome shotgun (WGS) entry which is preliminary data.</text>
</comment>
<dbReference type="AlphaFoldDB" id="A0A1B7NW64"/>
<dbReference type="Pfam" id="PF10342">
    <property type="entry name" value="Kre9_KNH"/>
    <property type="match status" value="1"/>
</dbReference>
<proteinExistence type="predicted"/>
<evidence type="ECO:0000313" key="7">
    <source>
        <dbReference type="Proteomes" id="UP000091918"/>
    </source>
</evidence>
<evidence type="ECO:0000313" key="6">
    <source>
        <dbReference type="EMBL" id="OAX80993.1"/>
    </source>
</evidence>
<protein>
    <recommendedName>
        <fullName evidence="5">Yeast cell wall synthesis Kre9/Knh1-like N-terminal domain-containing protein</fullName>
    </recommendedName>
</protein>
<evidence type="ECO:0000256" key="4">
    <source>
        <dbReference type="SAM" id="SignalP"/>
    </source>
</evidence>